<dbReference type="EMBL" id="VCAO01000003">
    <property type="protein sequence ID" value="TMM48076.1"/>
    <property type="molecule type" value="Genomic_DNA"/>
</dbReference>
<dbReference type="Gene3D" id="3.50.50.60">
    <property type="entry name" value="FAD/NAD(P)-binding domain"/>
    <property type="match status" value="1"/>
</dbReference>
<proteinExistence type="inferred from homology"/>
<evidence type="ECO:0000256" key="1">
    <source>
        <dbReference type="ARBA" id="ARBA00001974"/>
    </source>
</evidence>
<dbReference type="PANTHER" id="PTHR11552:SF147">
    <property type="entry name" value="CHOLINE DEHYDROGENASE, MITOCHONDRIAL"/>
    <property type="match status" value="1"/>
</dbReference>
<dbReference type="PROSITE" id="PS00624">
    <property type="entry name" value="GMC_OXRED_2"/>
    <property type="match status" value="1"/>
</dbReference>
<comment type="cofactor">
    <cofactor evidence="1 5">
        <name>FAD</name>
        <dbReference type="ChEBI" id="CHEBI:57692"/>
    </cofactor>
</comment>
<dbReference type="Gene3D" id="3.30.560.10">
    <property type="entry name" value="Glucose Oxidase, domain 3"/>
    <property type="match status" value="1"/>
</dbReference>
<dbReference type="InterPro" id="IPR000172">
    <property type="entry name" value="GMC_OxRdtase_N"/>
</dbReference>
<evidence type="ECO:0000256" key="2">
    <source>
        <dbReference type="ARBA" id="ARBA00010790"/>
    </source>
</evidence>
<keyword evidence="4 5" id="KW-0274">FAD</keyword>
<dbReference type="RefSeq" id="WP_138617399.1">
    <property type="nucleotide sequence ID" value="NZ_VCAO01000003.1"/>
</dbReference>
<dbReference type="GO" id="GO:0016614">
    <property type="term" value="F:oxidoreductase activity, acting on CH-OH group of donors"/>
    <property type="evidence" value="ECO:0007669"/>
    <property type="project" value="InterPro"/>
</dbReference>
<comment type="similarity">
    <text evidence="2">Belongs to the GMC oxidoreductase family.</text>
</comment>
<feature type="binding site" evidence="5">
    <location>
        <begin position="88"/>
        <end position="91"/>
    </location>
    <ligand>
        <name>FAD</name>
        <dbReference type="ChEBI" id="CHEBI:57692"/>
    </ligand>
</feature>
<gene>
    <name evidence="7" type="ORF">FEV51_07160</name>
</gene>
<dbReference type="SUPFAM" id="SSF54373">
    <property type="entry name" value="FAD-linked reductases, C-terminal domain"/>
    <property type="match status" value="1"/>
</dbReference>
<dbReference type="PANTHER" id="PTHR11552">
    <property type="entry name" value="GLUCOSE-METHANOL-CHOLINE GMC OXIDOREDUCTASE"/>
    <property type="match status" value="1"/>
</dbReference>
<protein>
    <submittedName>
        <fullName evidence="7">FAD-binding protein</fullName>
    </submittedName>
</protein>
<sequence length="528" mass="56892">MDEFDVIVVGSGSAGSAAAGRLAEAGKSVCLLEAGGRNEHMFTRTPGLLAMMPKKSLYEFDTEPMEGLGGRVGFQPRGRGLGGSSATNGMVYIRGNSWDYDNWAALGCTGWAWDDVLPVFKRAEDNQRGADAFHGVGGPLHVREQVSPSAVGEAFVEAAGRLQLPLNDDFNGPRQEGFGLYQVTQNNGERWSSARAFVHPNEGRENLHLRTDALVEKIIIEAGRAVGVQVRRGKKVETLRARGGVVLSAGAFGSPQILMLSGIGPRGQLQEHGIECLIDKPAVGDDLQDHCDYIVGYDLDDPSLFGGSLKTVLRVAQAFVEHRRHRTGMLTTNYAESGGFVTLGKNAPAPDIQYHFIRAIIQNHGRDKVAERGFSLHACVLRPESRGWVKLASADPAAAPAINPNFLSDQRDMDLLKEGARLMNRIAQTPPLSDLGARDRTPVDYDDDAALEARIREVSDTIYHPVGTCRMGSDDASVVDPRLKVRGVDGLWVADASIMPRLVSGNTNAPSIMIGERCAGFVTEALAG</sequence>
<accession>A0A5S3P589</accession>
<dbReference type="SUPFAM" id="SSF51905">
    <property type="entry name" value="FAD/NAD(P)-binding domain"/>
    <property type="match status" value="1"/>
</dbReference>
<evidence type="ECO:0000313" key="7">
    <source>
        <dbReference type="EMBL" id="TMM48076.1"/>
    </source>
</evidence>
<reference evidence="7 8" key="1">
    <citation type="submission" date="2019-05" db="EMBL/GenBank/DDBJ databases">
        <title>Erythrobacter marisflavi sp. nov., isolated from isolated from water of an estuary environment.</title>
        <authorList>
            <person name="Yoon J.-H."/>
        </authorList>
    </citation>
    <scope>NUCLEOTIDE SEQUENCE [LARGE SCALE GENOMIC DNA]</scope>
    <source>
        <strain evidence="7 8">KEM-5</strain>
    </source>
</reference>
<dbReference type="InterPro" id="IPR012132">
    <property type="entry name" value="GMC_OxRdtase"/>
</dbReference>
<dbReference type="AlphaFoldDB" id="A0A5S3P589"/>
<feature type="binding site" evidence="5">
    <location>
        <position position="215"/>
    </location>
    <ligand>
        <name>FAD</name>
        <dbReference type="ChEBI" id="CHEBI:57692"/>
    </ligand>
</feature>
<evidence type="ECO:0000313" key="8">
    <source>
        <dbReference type="Proteomes" id="UP000309668"/>
    </source>
</evidence>
<dbReference type="InterPro" id="IPR036188">
    <property type="entry name" value="FAD/NAD-bd_sf"/>
</dbReference>
<keyword evidence="8" id="KW-1185">Reference proteome</keyword>
<evidence type="ECO:0000259" key="6">
    <source>
        <dbReference type="PROSITE" id="PS00624"/>
    </source>
</evidence>
<organism evidence="7 8">
    <name type="scientific">Qipengyuania marisflavi</name>
    <dbReference type="NCBI Taxonomy" id="2486356"/>
    <lineage>
        <taxon>Bacteria</taxon>
        <taxon>Pseudomonadati</taxon>
        <taxon>Pseudomonadota</taxon>
        <taxon>Alphaproteobacteria</taxon>
        <taxon>Sphingomonadales</taxon>
        <taxon>Erythrobacteraceae</taxon>
        <taxon>Qipengyuania</taxon>
    </lineage>
</organism>
<dbReference type="OrthoDB" id="9785276at2"/>
<feature type="domain" description="Glucose-methanol-choline oxidoreductase N-terminal" evidence="6">
    <location>
        <begin position="250"/>
        <end position="264"/>
    </location>
</feature>
<dbReference type="Pfam" id="PF00732">
    <property type="entry name" value="GMC_oxred_N"/>
    <property type="match status" value="1"/>
</dbReference>
<dbReference type="PIRSF" id="PIRSF000137">
    <property type="entry name" value="Alcohol_oxidase"/>
    <property type="match status" value="1"/>
</dbReference>
<dbReference type="Proteomes" id="UP000309668">
    <property type="component" value="Unassembled WGS sequence"/>
</dbReference>
<keyword evidence="3" id="KW-0285">Flavoprotein</keyword>
<dbReference type="GO" id="GO:0050660">
    <property type="term" value="F:flavin adenine dinucleotide binding"/>
    <property type="evidence" value="ECO:0007669"/>
    <property type="project" value="InterPro"/>
</dbReference>
<comment type="caution">
    <text evidence="7">The sequence shown here is derived from an EMBL/GenBank/DDBJ whole genome shotgun (WGS) entry which is preliminary data.</text>
</comment>
<dbReference type="InterPro" id="IPR007867">
    <property type="entry name" value="GMC_OxRtase_C"/>
</dbReference>
<evidence type="ECO:0000256" key="3">
    <source>
        <dbReference type="ARBA" id="ARBA00022630"/>
    </source>
</evidence>
<name>A0A5S3P589_9SPHN</name>
<evidence type="ECO:0000256" key="5">
    <source>
        <dbReference type="PIRSR" id="PIRSR000137-2"/>
    </source>
</evidence>
<dbReference type="Pfam" id="PF05199">
    <property type="entry name" value="GMC_oxred_C"/>
    <property type="match status" value="1"/>
</dbReference>
<evidence type="ECO:0000256" key="4">
    <source>
        <dbReference type="ARBA" id="ARBA00022827"/>
    </source>
</evidence>